<dbReference type="CDD" id="cd14726">
    <property type="entry name" value="TraB_PrgY-like"/>
    <property type="match status" value="1"/>
</dbReference>
<name>A0A9D4ZEJ9_ADICA</name>
<evidence type="ECO:0000313" key="2">
    <source>
        <dbReference type="Proteomes" id="UP000886520"/>
    </source>
</evidence>
<dbReference type="InterPro" id="IPR046345">
    <property type="entry name" value="TraB_PrgY-like"/>
</dbReference>
<reference evidence="1" key="1">
    <citation type="submission" date="2021-01" db="EMBL/GenBank/DDBJ databases">
        <title>Adiantum capillus-veneris genome.</title>
        <authorList>
            <person name="Fang Y."/>
            <person name="Liao Q."/>
        </authorList>
    </citation>
    <scope>NUCLEOTIDE SEQUENCE</scope>
    <source>
        <strain evidence="1">H3</strain>
        <tissue evidence="1">Leaf</tissue>
    </source>
</reference>
<organism evidence="1 2">
    <name type="scientific">Adiantum capillus-veneris</name>
    <name type="common">Maidenhair fern</name>
    <dbReference type="NCBI Taxonomy" id="13818"/>
    <lineage>
        <taxon>Eukaryota</taxon>
        <taxon>Viridiplantae</taxon>
        <taxon>Streptophyta</taxon>
        <taxon>Embryophyta</taxon>
        <taxon>Tracheophyta</taxon>
        <taxon>Polypodiopsida</taxon>
        <taxon>Polypodiidae</taxon>
        <taxon>Polypodiales</taxon>
        <taxon>Pteridineae</taxon>
        <taxon>Pteridaceae</taxon>
        <taxon>Vittarioideae</taxon>
        <taxon>Adiantum</taxon>
    </lineage>
</organism>
<dbReference type="PANTHER" id="PTHR21530">
    <property type="entry name" value="PHEROMONE SHUTDOWN PROTEIN"/>
    <property type="match status" value="1"/>
</dbReference>
<gene>
    <name evidence="1" type="ORF">GOP47_0012699</name>
</gene>
<dbReference type="PANTHER" id="PTHR21530:SF5">
    <property type="entry name" value="TRAB FAMILY PROTEIN"/>
    <property type="match status" value="1"/>
</dbReference>
<proteinExistence type="predicted"/>
<sequence>MWRAGVGQLRLVGLPNARNITDAFLNPCRYYSINIRPALYLYNSSTRAELFLMGVDHVTLKSAEIVQNLIKDVKPHVVAVELCEGRAKRLMAGQEKPEKLRLRDFLAIKGSFGQKLITSVIRNMHVDLACTGLKPGEETRLAIQQGKDVGAKIAFIDEDFEVIIQRAADNFSLKELYRYWKDHKELNGMYPNFFGALRYKDVTHCAEAMLKPEALKEAIEIGERFFPGLVLTIVHERNEHMVKKLREMKGSIVCIVGALHVTGMQKLWEQAERKFNQNRALPIVY</sequence>
<accession>A0A9D4ZEJ9</accession>
<dbReference type="OrthoDB" id="48306at2759"/>
<dbReference type="Pfam" id="PF01963">
    <property type="entry name" value="TraB_PrgY_gumN"/>
    <property type="match status" value="1"/>
</dbReference>
<dbReference type="InterPro" id="IPR002816">
    <property type="entry name" value="TraB/PrgY/GumN_fam"/>
</dbReference>
<keyword evidence="2" id="KW-1185">Reference proteome</keyword>
<dbReference type="Proteomes" id="UP000886520">
    <property type="component" value="Chromosome 12"/>
</dbReference>
<comment type="caution">
    <text evidence="1">The sequence shown here is derived from an EMBL/GenBank/DDBJ whole genome shotgun (WGS) entry which is preliminary data.</text>
</comment>
<evidence type="ECO:0000313" key="1">
    <source>
        <dbReference type="EMBL" id="KAI5072593.1"/>
    </source>
</evidence>
<dbReference type="EMBL" id="JABFUD020000012">
    <property type="protein sequence ID" value="KAI5072593.1"/>
    <property type="molecule type" value="Genomic_DNA"/>
</dbReference>
<dbReference type="AlphaFoldDB" id="A0A9D4ZEJ9"/>
<evidence type="ECO:0008006" key="3">
    <source>
        <dbReference type="Google" id="ProtNLM"/>
    </source>
</evidence>
<protein>
    <recommendedName>
        <fullName evidence="3">TraB family protein</fullName>
    </recommendedName>
</protein>